<dbReference type="Proteomes" id="UP000674143">
    <property type="component" value="Chromosome 31"/>
</dbReference>
<gene>
    <name evidence="3" type="ORF">LSCM4_03286</name>
</gene>
<dbReference type="EMBL" id="JAFHLR010000031">
    <property type="protein sequence ID" value="KAG5471734.1"/>
    <property type="molecule type" value="Genomic_DNA"/>
</dbReference>
<dbReference type="GeneID" id="92359233"/>
<organism evidence="3 4">
    <name type="scientific">Leishmania orientalis</name>
    <dbReference type="NCBI Taxonomy" id="2249476"/>
    <lineage>
        <taxon>Eukaryota</taxon>
        <taxon>Discoba</taxon>
        <taxon>Euglenozoa</taxon>
        <taxon>Kinetoplastea</taxon>
        <taxon>Metakinetoplastina</taxon>
        <taxon>Trypanosomatida</taxon>
        <taxon>Trypanosomatidae</taxon>
        <taxon>Leishmaniinae</taxon>
        <taxon>Leishmania</taxon>
    </lineage>
</organism>
<keyword evidence="4" id="KW-1185">Reference proteome</keyword>
<protein>
    <submittedName>
        <fullName evidence="3">Uncharacterized protein</fullName>
    </submittedName>
</protein>
<dbReference type="AlphaFoldDB" id="A0A836GDY9"/>
<keyword evidence="2" id="KW-0732">Signal</keyword>
<dbReference type="RefSeq" id="XP_067060851.1">
    <property type="nucleotide sequence ID" value="XM_067205299.1"/>
</dbReference>
<sequence>MHRPSFSFGCLLCLAYPLRPLRSSRAAPARGVGGTRACAGSRSTLRLSTKRISASGTSGNTTAIIVFVVVGIDRDPNTSLNEPCDSVVIPDAGGCMPLLPEKMDHYGEPTCTNPPEDGRDFGREKSAQAPSLSVPVSERERGPVPNQNVASAQSPVRRTSSALWVGGHRVIFPSVHSFLPLRSRIHLSLCLVCSRISGGRQQCWYQTRLSCVCVCVCVFAYGITYARQTGVHIGVWANVFSRPYRSLCVLARVPTSYPSLLGALMRRRANGVLKMKA</sequence>
<feature type="signal peptide" evidence="2">
    <location>
        <begin position="1"/>
        <end position="26"/>
    </location>
</feature>
<dbReference type="KEGG" id="loi:92359233"/>
<proteinExistence type="predicted"/>
<accession>A0A836GDY9</accession>
<evidence type="ECO:0000313" key="4">
    <source>
        <dbReference type="Proteomes" id="UP000674143"/>
    </source>
</evidence>
<name>A0A836GDY9_9TRYP</name>
<evidence type="ECO:0000256" key="2">
    <source>
        <dbReference type="SAM" id="SignalP"/>
    </source>
</evidence>
<reference evidence="3 4" key="1">
    <citation type="submission" date="2021-02" db="EMBL/GenBank/DDBJ databases">
        <title>Leishmania (Mundinia) orientalis Genome sequencing and assembly.</title>
        <authorList>
            <person name="Almutairi H."/>
            <person name="Gatherer D."/>
        </authorList>
    </citation>
    <scope>NUCLEOTIDE SEQUENCE [LARGE SCALE GENOMIC DNA]</scope>
    <source>
        <strain evidence="3">LSCM4</strain>
    </source>
</reference>
<comment type="caution">
    <text evidence="3">The sequence shown here is derived from an EMBL/GenBank/DDBJ whole genome shotgun (WGS) entry which is preliminary data.</text>
</comment>
<evidence type="ECO:0000256" key="1">
    <source>
        <dbReference type="SAM" id="MobiDB-lite"/>
    </source>
</evidence>
<feature type="chain" id="PRO_5032991277" evidence="2">
    <location>
        <begin position="27"/>
        <end position="277"/>
    </location>
</feature>
<evidence type="ECO:0000313" key="3">
    <source>
        <dbReference type="EMBL" id="KAG5471734.1"/>
    </source>
</evidence>
<feature type="region of interest" description="Disordered" evidence="1">
    <location>
        <begin position="106"/>
        <end position="152"/>
    </location>
</feature>
<feature type="compositionally biased region" description="Basic and acidic residues" evidence="1">
    <location>
        <begin position="116"/>
        <end position="126"/>
    </location>
</feature>